<accession>A0A251TSM9</accession>
<feature type="region of interest" description="Disordered" evidence="1">
    <location>
        <begin position="74"/>
        <end position="93"/>
    </location>
</feature>
<dbReference type="Proteomes" id="UP000215914">
    <property type="component" value="Chromosome 9"/>
</dbReference>
<dbReference type="PANTHER" id="PTHR35713:SF1">
    <property type="entry name" value="ARGININE_SERINE-RICH-LIKE SPLICING FACTOR"/>
    <property type="match status" value="1"/>
</dbReference>
<dbReference type="PANTHER" id="PTHR35713">
    <property type="entry name" value="ARGININE/SERINE-RICH-LIKE SPLICING FACTOR"/>
    <property type="match status" value="1"/>
</dbReference>
<feature type="region of interest" description="Disordered" evidence="1">
    <location>
        <begin position="124"/>
        <end position="189"/>
    </location>
</feature>
<dbReference type="InParanoid" id="A0A251TSM9"/>
<feature type="compositionally biased region" description="Pro residues" evidence="1">
    <location>
        <begin position="148"/>
        <end position="158"/>
    </location>
</feature>
<name>A0A251TSM9_HELAN</name>
<sequence>MAAICTSVHSFSPPAVAPTSRLSSSASTSSLSSVSLFSRRRRVKTASYSMIVCMAPDEEKLTRRNPLDFPVMSTSRLSSSASTSPSSSVSLFSRRRRMKTASFSMVVCMAPDEEKLTRRNPLDFPVEWERPKPGRRPDIFPQFSPMKTPLPPPLPYDPPPEEEEEEEEENKEEEEEDPDKEQPETRLGH</sequence>
<evidence type="ECO:0000313" key="2">
    <source>
        <dbReference type="EMBL" id="OTG13586.1"/>
    </source>
</evidence>
<dbReference type="AlphaFoldDB" id="A0A251TSM9"/>
<dbReference type="EMBL" id="CM007898">
    <property type="protein sequence ID" value="OTG13586.1"/>
    <property type="molecule type" value="Genomic_DNA"/>
</dbReference>
<evidence type="ECO:0000256" key="1">
    <source>
        <dbReference type="SAM" id="MobiDB-lite"/>
    </source>
</evidence>
<evidence type="ECO:0000313" key="3">
    <source>
        <dbReference type="Proteomes" id="UP000215914"/>
    </source>
</evidence>
<reference evidence="3" key="1">
    <citation type="journal article" date="2017" name="Nature">
        <title>The sunflower genome provides insights into oil metabolism, flowering and Asterid evolution.</title>
        <authorList>
            <person name="Badouin H."/>
            <person name="Gouzy J."/>
            <person name="Grassa C.J."/>
            <person name="Murat F."/>
            <person name="Staton S.E."/>
            <person name="Cottret L."/>
            <person name="Lelandais-Briere C."/>
            <person name="Owens G.L."/>
            <person name="Carrere S."/>
            <person name="Mayjonade B."/>
            <person name="Legrand L."/>
            <person name="Gill N."/>
            <person name="Kane N.C."/>
            <person name="Bowers J.E."/>
            <person name="Hubner S."/>
            <person name="Bellec A."/>
            <person name="Berard A."/>
            <person name="Berges H."/>
            <person name="Blanchet N."/>
            <person name="Boniface M.C."/>
            <person name="Brunel D."/>
            <person name="Catrice O."/>
            <person name="Chaidir N."/>
            <person name="Claudel C."/>
            <person name="Donnadieu C."/>
            <person name="Faraut T."/>
            <person name="Fievet G."/>
            <person name="Helmstetter N."/>
            <person name="King M."/>
            <person name="Knapp S.J."/>
            <person name="Lai Z."/>
            <person name="Le Paslier M.C."/>
            <person name="Lippi Y."/>
            <person name="Lorenzon L."/>
            <person name="Mandel J.R."/>
            <person name="Marage G."/>
            <person name="Marchand G."/>
            <person name="Marquand E."/>
            <person name="Bret-Mestries E."/>
            <person name="Morien E."/>
            <person name="Nambeesan S."/>
            <person name="Nguyen T."/>
            <person name="Pegot-Espagnet P."/>
            <person name="Pouilly N."/>
            <person name="Raftis F."/>
            <person name="Sallet E."/>
            <person name="Schiex T."/>
            <person name="Thomas J."/>
            <person name="Vandecasteele C."/>
            <person name="Vares D."/>
            <person name="Vear F."/>
            <person name="Vautrin S."/>
            <person name="Crespi M."/>
            <person name="Mangin B."/>
            <person name="Burke J.M."/>
            <person name="Salse J."/>
            <person name="Munos S."/>
            <person name="Vincourt P."/>
            <person name="Rieseberg L.H."/>
            <person name="Langlade N.B."/>
        </authorList>
    </citation>
    <scope>NUCLEOTIDE SEQUENCE [LARGE SCALE GENOMIC DNA]</scope>
    <source>
        <strain evidence="3">cv. SF193</strain>
    </source>
</reference>
<feature type="compositionally biased region" description="Basic and acidic residues" evidence="1">
    <location>
        <begin position="180"/>
        <end position="189"/>
    </location>
</feature>
<dbReference type="STRING" id="4232.A0A251TSM9"/>
<feature type="compositionally biased region" description="Basic and acidic residues" evidence="1">
    <location>
        <begin position="124"/>
        <end position="138"/>
    </location>
</feature>
<dbReference type="OMA" id="RCAPAYR"/>
<proteinExistence type="predicted"/>
<keyword evidence="3" id="KW-1185">Reference proteome</keyword>
<gene>
    <name evidence="2" type="ORF">HannXRQ_Chr09g0239771</name>
</gene>
<organism evidence="2 3">
    <name type="scientific">Helianthus annuus</name>
    <name type="common">Common sunflower</name>
    <dbReference type="NCBI Taxonomy" id="4232"/>
    <lineage>
        <taxon>Eukaryota</taxon>
        <taxon>Viridiplantae</taxon>
        <taxon>Streptophyta</taxon>
        <taxon>Embryophyta</taxon>
        <taxon>Tracheophyta</taxon>
        <taxon>Spermatophyta</taxon>
        <taxon>Magnoliopsida</taxon>
        <taxon>eudicotyledons</taxon>
        <taxon>Gunneridae</taxon>
        <taxon>Pentapetalae</taxon>
        <taxon>asterids</taxon>
        <taxon>campanulids</taxon>
        <taxon>Asterales</taxon>
        <taxon>Asteraceae</taxon>
        <taxon>Asteroideae</taxon>
        <taxon>Heliantheae alliance</taxon>
        <taxon>Heliantheae</taxon>
        <taxon>Helianthus</taxon>
    </lineage>
</organism>
<protein>
    <submittedName>
        <fullName evidence="2">Uncharacterized protein</fullName>
    </submittedName>
</protein>
<feature type="compositionally biased region" description="Acidic residues" evidence="1">
    <location>
        <begin position="159"/>
        <end position="179"/>
    </location>
</feature>
<feature type="compositionally biased region" description="Low complexity" evidence="1">
    <location>
        <begin position="74"/>
        <end position="92"/>
    </location>
</feature>